<comment type="caution">
    <text evidence="1">The sequence shown here is derived from an EMBL/GenBank/DDBJ whole genome shotgun (WGS) entry which is preliminary data.</text>
</comment>
<accession>A0A3M4M6B8</accession>
<organism evidence="1 2">
    <name type="scientific">Pseudomonas cichorii</name>
    <dbReference type="NCBI Taxonomy" id="36746"/>
    <lineage>
        <taxon>Bacteria</taxon>
        <taxon>Pseudomonadati</taxon>
        <taxon>Pseudomonadota</taxon>
        <taxon>Gammaproteobacteria</taxon>
        <taxon>Pseudomonadales</taxon>
        <taxon>Pseudomonadaceae</taxon>
        <taxon>Pseudomonas</taxon>
    </lineage>
</organism>
<gene>
    <name evidence="1" type="ORF">ALQ04_00260</name>
</gene>
<dbReference type="AlphaFoldDB" id="A0A3M4M6B8"/>
<sequence length="185" mass="20242">MDINLSRHSMKSYLIRLTFLLLVVIGAGLHATPGRADPVSLVECIGTHQANWSPGLTNTEHLVNVSTTSNWNCLLPVGASASSVQEFQATFSCQSLFLQTQPITWTIKWNDGVTSTYEFMAQVNNILNLETFIISNGKITNGRYKNASARTVFELKNLKSILNNDCNQPTGVTQVSGVAKLVITP</sequence>
<proteinExistence type="predicted"/>
<dbReference type="RefSeq" id="WP_259644923.1">
    <property type="nucleotide sequence ID" value="NZ_RBRE01000017.1"/>
</dbReference>
<name>A0A3M4M6B8_PSECI</name>
<dbReference type="EMBL" id="RBRE01000017">
    <property type="protein sequence ID" value="RMQ49240.1"/>
    <property type="molecule type" value="Genomic_DNA"/>
</dbReference>
<protein>
    <submittedName>
        <fullName evidence="1">Uncharacterized protein</fullName>
    </submittedName>
</protein>
<evidence type="ECO:0000313" key="1">
    <source>
        <dbReference type="EMBL" id="RMQ49240.1"/>
    </source>
</evidence>
<dbReference type="Proteomes" id="UP000277236">
    <property type="component" value="Unassembled WGS sequence"/>
</dbReference>
<evidence type="ECO:0000313" key="2">
    <source>
        <dbReference type="Proteomes" id="UP000277236"/>
    </source>
</evidence>
<reference evidence="1 2" key="1">
    <citation type="submission" date="2018-08" db="EMBL/GenBank/DDBJ databases">
        <title>Recombination of ecologically and evolutionarily significant loci maintains genetic cohesion in the Pseudomonas syringae species complex.</title>
        <authorList>
            <person name="Dillon M."/>
            <person name="Thakur S."/>
            <person name="Almeida R.N.D."/>
            <person name="Weir B.S."/>
            <person name="Guttman D.S."/>
        </authorList>
    </citation>
    <scope>NUCLEOTIDE SEQUENCE [LARGE SCALE GENOMIC DNA]</scope>
    <source>
        <strain evidence="1 2">ICMP 3353</strain>
    </source>
</reference>